<evidence type="ECO:0000256" key="1">
    <source>
        <dbReference type="SAM" id="SignalP"/>
    </source>
</evidence>
<dbReference type="RefSeq" id="XP_018703426.1">
    <property type="nucleotide sequence ID" value="XM_018849399.1"/>
</dbReference>
<name>A0A167TML6_CORFA</name>
<protein>
    <submittedName>
        <fullName evidence="2">Uncharacterized protein</fullName>
    </submittedName>
</protein>
<dbReference type="GeneID" id="30022086"/>
<gene>
    <name evidence="2" type="ORF">ISF_05794</name>
</gene>
<keyword evidence="1" id="KW-0732">Signal</keyword>
<dbReference type="EMBL" id="AZHB01000014">
    <property type="protein sequence ID" value="OAA60755.1"/>
    <property type="molecule type" value="Genomic_DNA"/>
</dbReference>
<reference evidence="2 3" key="1">
    <citation type="journal article" date="2016" name="Genome Biol. Evol.">
        <title>Divergent and convergent evolution of fungal pathogenicity.</title>
        <authorList>
            <person name="Shang Y."/>
            <person name="Xiao G."/>
            <person name="Zheng P."/>
            <person name="Cen K."/>
            <person name="Zhan S."/>
            <person name="Wang C."/>
        </authorList>
    </citation>
    <scope>NUCLEOTIDE SEQUENCE [LARGE SCALE GENOMIC DNA]</scope>
    <source>
        <strain evidence="2 3">ARSEF 2679</strain>
    </source>
</reference>
<organism evidence="2 3">
    <name type="scientific">Cordyceps fumosorosea (strain ARSEF 2679)</name>
    <name type="common">Isaria fumosorosea</name>
    <dbReference type="NCBI Taxonomy" id="1081104"/>
    <lineage>
        <taxon>Eukaryota</taxon>
        <taxon>Fungi</taxon>
        <taxon>Dikarya</taxon>
        <taxon>Ascomycota</taxon>
        <taxon>Pezizomycotina</taxon>
        <taxon>Sordariomycetes</taxon>
        <taxon>Hypocreomycetidae</taxon>
        <taxon>Hypocreales</taxon>
        <taxon>Cordycipitaceae</taxon>
        <taxon>Cordyceps</taxon>
    </lineage>
</organism>
<evidence type="ECO:0000313" key="2">
    <source>
        <dbReference type="EMBL" id="OAA60755.1"/>
    </source>
</evidence>
<keyword evidence="3" id="KW-1185">Reference proteome</keyword>
<evidence type="ECO:0000313" key="3">
    <source>
        <dbReference type="Proteomes" id="UP000076744"/>
    </source>
</evidence>
<proteinExistence type="predicted"/>
<comment type="caution">
    <text evidence="2">The sequence shown here is derived from an EMBL/GenBank/DDBJ whole genome shotgun (WGS) entry which is preliminary data.</text>
</comment>
<dbReference type="Proteomes" id="UP000076744">
    <property type="component" value="Unassembled WGS sequence"/>
</dbReference>
<feature type="chain" id="PRO_5007892629" evidence="1">
    <location>
        <begin position="19"/>
        <end position="165"/>
    </location>
</feature>
<accession>A0A167TML6</accession>
<feature type="signal peptide" evidence="1">
    <location>
        <begin position="1"/>
        <end position="18"/>
    </location>
</feature>
<sequence>MKLTCPLMLSSIVGIALGAAISARQDDVPKGFCCFHLQDTISGKLLQQDAHTHELFLDDPSLPAGWYCINQNAGSNVLYDRDNNACILTDPGKSFECLDGTPGGDTWQLVKNTYNAILLEDYGSTDFNICDTKGRRQIFGADPPSGLSCQKTKLATDNRTGECKW</sequence>
<dbReference type="AlphaFoldDB" id="A0A167TML6"/>
<dbReference type="OrthoDB" id="4912193at2759"/>